<comment type="caution">
    <text evidence="1">The sequence shown here is derived from an EMBL/GenBank/DDBJ whole genome shotgun (WGS) entry which is preliminary data.</text>
</comment>
<sequence length="119" mass="13048">MALAPIDQNGLLTLNPLHVRVESFEGFVSLDHSCAGEHKTDKENLALGVVTLAYVQKMIAKRICNLKERAVPAPSSGRTYEPEKSFAIFFLLSLLVSTFKSLRPDHCGEMSAVSEVEGE</sequence>
<evidence type="ECO:0000313" key="2">
    <source>
        <dbReference type="Proteomes" id="UP000499080"/>
    </source>
</evidence>
<reference evidence="1 2" key="1">
    <citation type="journal article" date="2019" name="Sci. Rep.">
        <title>Orb-weaving spider Araneus ventricosus genome elucidates the spidroin gene catalogue.</title>
        <authorList>
            <person name="Kono N."/>
            <person name="Nakamura H."/>
            <person name="Ohtoshi R."/>
            <person name="Moran D.A.P."/>
            <person name="Shinohara A."/>
            <person name="Yoshida Y."/>
            <person name="Fujiwara M."/>
            <person name="Mori M."/>
            <person name="Tomita M."/>
            <person name="Arakawa K."/>
        </authorList>
    </citation>
    <scope>NUCLEOTIDE SEQUENCE [LARGE SCALE GENOMIC DNA]</scope>
</reference>
<keyword evidence="2" id="KW-1185">Reference proteome</keyword>
<name>A0A4Y2HEL1_ARAVE</name>
<evidence type="ECO:0000313" key="1">
    <source>
        <dbReference type="EMBL" id="GBM63743.1"/>
    </source>
</evidence>
<gene>
    <name evidence="1" type="ORF">AVEN_275770_1</name>
</gene>
<accession>A0A4Y2HEL1</accession>
<organism evidence="1 2">
    <name type="scientific">Araneus ventricosus</name>
    <name type="common">Orbweaver spider</name>
    <name type="synonym">Epeira ventricosa</name>
    <dbReference type="NCBI Taxonomy" id="182803"/>
    <lineage>
        <taxon>Eukaryota</taxon>
        <taxon>Metazoa</taxon>
        <taxon>Ecdysozoa</taxon>
        <taxon>Arthropoda</taxon>
        <taxon>Chelicerata</taxon>
        <taxon>Arachnida</taxon>
        <taxon>Araneae</taxon>
        <taxon>Araneomorphae</taxon>
        <taxon>Entelegynae</taxon>
        <taxon>Araneoidea</taxon>
        <taxon>Araneidae</taxon>
        <taxon>Araneus</taxon>
    </lineage>
</organism>
<dbReference type="Proteomes" id="UP000499080">
    <property type="component" value="Unassembled WGS sequence"/>
</dbReference>
<protein>
    <submittedName>
        <fullName evidence="1">Uncharacterized protein</fullName>
    </submittedName>
</protein>
<dbReference type="AlphaFoldDB" id="A0A4Y2HEL1"/>
<proteinExistence type="predicted"/>
<dbReference type="EMBL" id="BGPR01001887">
    <property type="protein sequence ID" value="GBM63743.1"/>
    <property type="molecule type" value="Genomic_DNA"/>
</dbReference>